<proteinExistence type="predicted"/>
<dbReference type="InterPro" id="IPR008979">
    <property type="entry name" value="Galactose-bd-like_sf"/>
</dbReference>
<dbReference type="Gene3D" id="1.50.10.10">
    <property type="match status" value="1"/>
</dbReference>
<feature type="domain" description="Bacterial alpha-L-rhamnosidase N-terminal" evidence="2">
    <location>
        <begin position="60"/>
        <end position="213"/>
    </location>
</feature>
<dbReference type="KEGG" id="nia:A8C56_09590"/>
<gene>
    <name evidence="5" type="ORF">A8C56_09590</name>
</gene>
<dbReference type="STRING" id="1176587.A8C56_09590"/>
<accession>A0A1A9I3E3</accession>
<dbReference type="AlphaFoldDB" id="A0A1A9I3E3"/>
<dbReference type="GO" id="GO:0005975">
    <property type="term" value="P:carbohydrate metabolic process"/>
    <property type="evidence" value="ECO:0007669"/>
    <property type="project" value="InterPro"/>
</dbReference>
<protein>
    <recommendedName>
        <fullName evidence="7">Alpha-L-rhamnosidase six-hairpin glycosidase domain-containing protein</fullName>
    </recommendedName>
</protein>
<dbReference type="Gene3D" id="2.60.120.260">
    <property type="entry name" value="Galactose-binding domain-like"/>
    <property type="match status" value="1"/>
</dbReference>
<dbReference type="InterPro" id="IPR035398">
    <property type="entry name" value="Bac_rhamnosid_C"/>
</dbReference>
<dbReference type="InterPro" id="IPR012341">
    <property type="entry name" value="6hp_glycosidase-like_sf"/>
</dbReference>
<keyword evidence="6" id="KW-1185">Reference proteome</keyword>
<dbReference type="InterPro" id="IPR035396">
    <property type="entry name" value="Bac_rhamnosid6H"/>
</dbReference>
<dbReference type="SUPFAM" id="SSF49785">
    <property type="entry name" value="Galactose-binding domain-like"/>
    <property type="match status" value="1"/>
</dbReference>
<reference evidence="5 6" key="1">
    <citation type="submission" date="2016-05" db="EMBL/GenBank/DDBJ databases">
        <title>Niabella ginsenosidivorans BS26 whole genome sequencing.</title>
        <authorList>
            <person name="Im W.T."/>
            <person name="Siddiqi M.Z."/>
        </authorList>
    </citation>
    <scope>NUCLEOTIDE SEQUENCE [LARGE SCALE GENOMIC DNA]</scope>
    <source>
        <strain evidence="5 6">BS26</strain>
    </source>
</reference>
<evidence type="ECO:0000259" key="2">
    <source>
        <dbReference type="Pfam" id="PF08531"/>
    </source>
</evidence>
<evidence type="ECO:0000259" key="3">
    <source>
        <dbReference type="Pfam" id="PF17389"/>
    </source>
</evidence>
<dbReference type="OrthoDB" id="9815108at2"/>
<dbReference type="PANTHER" id="PTHR34987">
    <property type="entry name" value="C, PUTATIVE (AFU_ORTHOLOGUE AFUA_3G02880)-RELATED"/>
    <property type="match status" value="1"/>
</dbReference>
<dbReference type="PANTHER" id="PTHR34987:SF4">
    <property type="entry name" value="ALPHA-L-RHAMNOSIDASE C-TERMINAL DOMAIN-CONTAINING PROTEIN"/>
    <property type="match status" value="1"/>
</dbReference>
<feature type="chain" id="PRO_5008389795" description="Alpha-L-rhamnosidase six-hairpin glycosidase domain-containing protein" evidence="1">
    <location>
        <begin position="23"/>
        <end position="852"/>
    </location>
</feature>
<feature type="domain" description="Alpha-L-rhamnosidase six-hairpin glycosidase" evidence="3">
    <location>
        <begin position="363"/>
        <end position="716"/>
    </location>
</feature>
<dbReference type="RefSeq" id="WP_067755046.1">
    <property type="nucleotide sequence ID" value="NZ_CP015772.1"/>
</dbReference>
<sequence length="852" mass="96249">MNFKILLLLCSWLNVFAGQKQAEEKQAAALQESFIWLQATKAGEQQYVAFRKTFNLKENIAAAQLRVFADNRFIIWINGQYVERGPARFDPKGPQYDILDIKPFLHKGKNAIAVLVHYYAVDSFTEWNEQNARMMEHTPGLTAALNIDFTNGTIFSLRTDETWAANKNTQYKASPGSYSSVPDNIDARLSDGDWSVAGYNDEKWEHARKISGSSWGKLSPRLIPLLKEQTLVPDRVVQQTTGANVHDSVQSLRALLPLEMEAGSELVIDIGKVRQAYHLLELDAEEGASLQVGHATLFYDHKKQPLIVSFIPHPEDRYIAKKGFQRYMGGDTHGFKYLVIKVLSGKIRLKSVAITERSYPYERMGSFTSNDTLLNTLWKVCVNTVEACSEDAYVDCADRERAQWIADGYKMSFPVARVALAAKEQNGTYTFGDARLLRKMIQDMGYSQVPDGRLQPMRPSVYPLINTHGVIDDYSCLWVQAAVEYYERTGDIAFVKQIWGQLQRAMDYFLNRKIANGLINAREFIYFDNPLKYVQCEGATINAFIYGSLQAIARMAKVLGDAKAFNRYAAEAVALYKSYNSNLWNERAGTYNAASFSDEGKAMTDNPKSFSLPYEGPLEPGKTVAPNYHAALMALYFNLVPADRHARVLHFLLNSFNKTTEQQMELWWPYTSRYLLDVLYREQRTDLSQTALNFIRNAFWHMTRYETATTSEGWWGGASVHESSAFPAYFMSAFVLGVRTVIENGKLSFIIKPNLGDLQHAEGTVLTEFGKTDVQWTFRDGGGSLHFSINTPKGATPVLYIPVMSERATLVLNGEMLVKAGKIKGELKRSGGYYVIPLKENRCRGIILKGQK</sequence>
<dbReference type="Pfam" id="PF17390">
    <property type="entry name" value="Bac_rhamnosid_C"/>
    <property type="match status" value="1"/>
</dbReference>
<dbReference type="Pfam" id="PF08531">
    <property type="entry name" value="Bac_rhamnosid_N"/>
    <property type="match status" value="1"/>
</dbReference>
<dbReference type="SUPFAM" id="SSF48208">
    <property type="entry name" value="Six-hairpin glycosidases"/>
    <property type="match status" value="1"/>
</dbReference>
<evidence type="ECO:0000313" key="6">
    <source>
        <dbReference type="Proteomes" id="UP000077667"/>
    </source>
</evidence>
<feature type="signal peptide" evidence="1">
    <location>
        <begin position="1"/>
        <end position="22"/>
    </location>
</feature>
<organism evidence="5 6">
    <name type="scientific">Niabella ginsenosidivorans</name>
    <dbReference type="NCBI Taxonomy" id="1176587"/>
    <lineage>
        <taxon>Bacteria</taxon>
        <taxon>Pseudomonadati</taxon>
        <taxon>Bacteroidota</taxon>
        <taxon>Chitinophagia</taxon>
        <taxon>Chitinophagales</taxon>
        <taxon>Chitinophagaceae</taxon>
        <taxon>Niabella</taxon>
    </lineage>
</organism>
<dbReference type="InterPro" id="IPR008928">
    <property type="entry name" value="6-hairpin_glycosidase_sf"/>
</dbReference>
<dbReference type="Proteomes" id="UP000077667">
    <property type="component" value="Chromosome"/>
</dbReference>
<evidence type="ECO:0008006" key="7">
    <source>
        <dbReference type="Google" id="ProtNLM"/>
    </source>
</evidence>
<keyword evidence="1" id="KW-0732">Signal</keyword>
<dbReference type="EMBL" id="CP015772">
    <property type="protein sequence ID" value="ANH81201.1"/>
    <property type="molecule type" value="Genomic_DNA"/>
</dbReference>
<evidence type="ECO:0000256" key="1">
    <source>
        <dbReference type="SAM" id="SignalP"/>
    </source>
</evidence>
<dbReference type="InterPro" id="IPR013737">
    <property type="entry name" value="Bac_rhamnosid_N"/>
</dbReference>
<evidence type="ECO:0000313" key="5">
    <source>
        <dbReference type="EMBL" id="ANH81201.1"/>
    </source>
</evidence>
<name>A0A1A9I3E3_9BACT</name>
<feature type="domain" description="Alpha-L-rhamnosidase C-terminal" evidence="4">
    <location>
        <begin position="748"/>
        <end position="806"/>
    </location>
</feature>
<evidence type="ECO:0000259" key="4">
    <source>
        <dbReference type="Pfam" id="PF17390"/>
    </source>
</evidence>
<dbReference type="Pfam" id="PF17389">
    <property type="entry name" value="Bac_rhamnosid6H"/>
    <property type="match status" value="1"/>
</dbReference>
<dbReference type="Gene3D" id="2.60.420.10">
    <property type="entry name" value="Maltose phosphorylase, domain 3"/>
    <property type="match status" value="1"/>
</dbReference>